<sequence>MLFITIMKSKLSASTASLTFIKGLQNPIVTEIKELTKKLHFKDQELEKLTG</sequence>
<keyword evidence="2" id="KW-1185">Reference proteome</keyword>
<gene>
    <name evidence="1" type="ORF">APHACPA_1074</name>
</gene>
<dbReference type="AlphaFoldDB" id="A0A0F3N5A1"/>
<dbReference type="EMBL" id="LANR01000001">
    <property type="protein sequence ID" value="KJV62054.1"/>
    <property type="molecule type" value="Genomic_DNA"/>
</dbReference>
<dbReference type="PATRIC" id="fig|1359164.3.peg.1058"/>
<comment type="caution">
    <text evidence="1">The sequence shown here is derived from an EMBL/GenBank/DDBJ whole genome shotgun (WGS) entry which is preliminary data.</text>
</comment>
<accession>A0A0F3N5A1</accession>
<dbReference type="Proteomes" id="UP000033556">
    <property type="component" value="Unassembled WGS sequence"/>
</dbReference>
<name>A0A0F3N5A1_RICAM</name>
<evidence type="ECO:0000313" key="1">
    <source>
        <dbReference type="EMBL" id="KJV62054.1"/>
    </source>
</evidence>
<evidence type="ECO:0000313" key="2">
    <source>
        <dbReference type="Proteomes" id="UP000033556"/>
    </source>
</evidence>
<proteinExistence type="predicted"/>
<reference evidence="1 2" key="1">
    <citation type="submission" date="2015-01" db="EMBL/GenBank/DDBJ databases">
        <title>Genome Sequencing of Rickettsiales.</title>
        <authorList>
            <person name="Daugherty S.C."/>
            <person name="Su Q."/>
            <person name="Abolude K."/>
            <person name="Beier-Sexton M."/>
            <person name="Carlyon J.A."/>
            <person name="Carter R."/>
            <person name="Day N.P."/>
            <person name="Dumler S.J."/>
            <person name="Dyachenko V."/>
            <person name="Godinez A."/>
            <person name="Kurtti T.J."/>
            <person name="Lichay M."/>
            <person name="Mullins K.E."/>
            <person name="Ott S."/>
            <person name="Pappas-Brown V."/>
            <person name="Paris D.H."/>
            <person name="Patel P."/>
            <person name="Richards A.L."/>
            <person name="Sadzewicz L."/>
            <person name="Sears K."/>
            <person name="Seidman D."/>
            <person name="Sengamalay N."/>
            <person name="Stenos J."/>
            <person name="Tallon L.J."/>
            <person name="Vincent G."/>
            <person name="Fraser C.M."/>
            <person name="Munderloh U."/>
            <person name="Dunning-Hotopp J.C."/>
        </authorList>
    </citation>
    <scope>NUCLEOTIDE SEQUENCE [LARGE SCALE GENOMIC DNA]</scope>
    <source>
        <strain evidence="1 2">Ac/Pa</strain>
    </source>
</reference>
<organism evidence="1 2">
    <name type="scientific">Rickettsia amblyommatis str. Ac/Pa</name>
    <dbReference type="NCBI Taxonomy" id="1359164"/>
    <lineage>
        <taxon>Bacteria</taxon>
        <taxon>Pseudomonadati</taxon>
        <taxon>Pseudomonadota</taxon>
        <taxon>Alphaproteobacteria</taxon>
        <taxon>Rickettsiales</taxon>
        <taxon>Rickettsiaceae</taxon>
        <taxon>Rickettsieae</taxon>
        <taxon>Rickettsia</taxon>
        <taxon>spotted fever group</taxon>
    </lineage>
</organism>
<protein>
    <submittedName>
        <fullName evidence="1">Uncharacterized protein</fullName>
    </submittedName>
</protein>